<dbReference type="Gene3D" id="3.20.20.120">
    <property type="entry name" value="Enolase-like C-terminal domain"/>
    <property type="match status" value="1"/>
</dbReference>
<evidence type="ECO:0000256" key="1">
    <source>
        <dbReference type="ARBA" id="ARBA00001968"/>
    </source>
</evidence>
<accession>A0A5J4J300</accession>
<dbReference type="PANTHER" id="PTHR48073">
    <property type="entry name" value="O-SUCCINYLBENZOATE SYNTHASE-RELATED"/>
    <property type="match status" value="1"/>
</dbReference>
<keyword evidence="4 7" id="KW-0460">Magnesium</keyword>
<dbReference type="EC" id="4.2.1.113" evidence="6 7"/>
<organism evidence="9 10">
    <name type="scientific">Weizmannia acidilactici</name>
    <dbReference type="NCBI Taxonomy" id="2607726"/>
    <lineage>
        <taxon>Bacteria</taxon>
        <taxon>Bacillati</taxon>
        <taxon>Bacillota</taxon>
        <taxon>Bacilli</taxon>
        <taxon>Bacillales</taxon>
        <taxon>Bacillaceae</taxon>
        <taxon>Heyndrickxia</taxon>
    </lineage>
</organism>
<dbReference type="EMBL" id="BKZQ01000006">
    <property type="protein sequence ID" value="GER69346.1"/>
    <property type="molecule type" value="Genomic_DNA"/>
</dbReference>
<dbReference type="SUPFAM" id="SSF51604">
    <property type="entry name" value="Enolase C-terminal domain-like"/>
    <property type="match status" value="1"/>
</dbReference>
<name>A0A5J4J300_9BACI</name>
<dbReference type="UniPathway" id="UPA00079"/>
<evidence type="ECO:0000313" key="10">
    <source>
        <dbReference type="Proteomes" id="UP000391919"/>
    </source>
</evidence>
<comment type="caution">
    <text evidence="9">The sequence shown here is derived from an EMBL/GenBank/DDBJ whole genome shotgun (WGS) entry which is preliminary data.</text>
</comment>
<feature type="active site" description="Proton acceptor" evidence="7">
    <location>
        <position position="263"/>
    </location>
</feature>
<dbReference type="UniPathway" id="UPA01057">
    <property type="reaction ID" value="UER00165"/>
</dbReference>
<keyword evidence="3 7" id="KW-0479">Metal-binding</keyword>
<dbReference type="SUPFAM" id="SSF54826">
    <property type="entry name" value="Enolase N-terminal domain-like"/>
    <property type="match status" value="1"/>
</dbReference>
<dbReference type="RefSeq" id="WP_151679450.1">
    <property type="nucleotide sequence ID" value="NZ_BKZP01000007.1"/>
</dbReference>
<comment type="pathway">
    <text evidence="7">Quinol/quinone metabolism; 1,4-dihydroxy-2-naphthoate biosynthesis; 1,4-dihydroxy-2-naphthoate from chorismate: step 4/7.</text>
</comment>
<evidence type="ECO:0000256" key="4">
    <source>
        <dbReference type="ARBA" id="ARBA00022842"/>
    </source>
</evidence>
<sequence>MMKIERVQLSVIKMALKSPFENALEKVVEREAIMLEVTDKDGVTGYGEAIAFSTPWYTEETVRTCFHILKDVLIPLLMKKPIFHPKEVSERFRAVRRNHMAKAGIETAIWDLYAKKKGIPLWKLIGGTRETVAAGVAVGSHDTAEALRQIESFLGDGYERVKVKIKPGHDESFIREIRRNFPDLALMADANSAYTLEDLPQLEKLDRYGLMMIEQPLAADDIVDHALLQKQLKTPVCLDESIVTYHDAESALRLGSFRVLNIKIGRVGGLWPAIRLHDLCAARGIPVWCGGMIEFGISRAFNLALASLPGFTIPGDISASSRFWEKDIIVPEIKVENGKIQLSNESGIGFGLNQAYMEKVRIYKEVF</sequence>
<evidence type="ECO:0000259" key="8">
    <source>
        <dbReference type="SMART" id="SM00922"/>
    </source>
</evidence>
<evidence type="ECO:0000256" key="3">
    <source>
        <dbReference type="ARBA" id="ARBA00022723"/>
    </source>
</evidence>
<dbReference type="HAMAP" id="MF_01933">
    <property type="entry name" value="MenC_2"/>
    <property type="match status" value="1"/>
</dbReference>
<evidence type="ECO:0000256" key="2">
    <source>
        <dbReference type="ARBA" id="ARBA00022428"/>
    </source>
</evidence>
<dbReference type="Pfam" id="PF13378">
    <property type="entry name" value="MR_MLE_C"/>
    <property type="match status" value="1"/>
</dbReference>
<evidence type="ECO:0000313" key="9">
    <source>
        <dbReference type="EMBL" id="GER69346.1"/>
    </source>
</evidence>
<dbReference type="Gene3D" id="3.30.390.10">
    <property type="entry name" value="Enolase-like, N-terminal domain"/>
    <property type="match status" value="1"/>
</dbReference>
<feature type="binding site" evidence="7">
    <location>
        <position position="189"/>
    </location>
    <ligand>
        <name>Mg(2+)</name>
        <dbReference type="ChEBI" id="CHEBI:18420"/>
    </ligand>
</feature>
<dbReference type="SFLD" id="SFLDG00180">
    <property type="entry name" value="muconate_cycloisomerase"/>
    <property type="match status" value="1"/>
</dbReference>
<dbReference type="InterPro" id="IPR029065">
    <property type="entry name" value="Enolase_C-like"/>
</dbReference>
<dbReference type="GO" id="GO:0009234">
    <property type="term" value="P:menaquinone biosynthetic process"/>
    <property type="evidence" value="ECO:0007669"/>
    <property type="project" value="UniProtKB-UniRule"/>
</dbReference>
<keyword evidence="10" id="KW-1185">Reference proteome</keyword>
<dbReference type="CDD" id="cd03317">
    <property type="entry name" value="NAAAR"/>
    <property type="match status" value="1"/>
</dbReference>
<dbReference type="SFLD" id="SFLDS00001">
    <property type="entry name" value="Enolase"/>
    <property type="match status" value="1"/>
</dbReference>
<dbReference type="Pfam" id="PF02746">
    <property type="entry name" value="MR_MLE_N"/>
    <property type="match status" value="1"/>
</dbReference>
<comment type="function">
    <text evidence="7">Converts 2-succinyl-6-hydroxy-2,4-cyclohexadiene-1-carboxylate (SHCHC) to 2-succinylbenzoate (OSB).</text>
</comment>
<comment type="cofactor">
    <cofactor evidence="1 7">
        <name>a divalent metal cation</name>
        <dbReference type="ChEBI" id="CHEBI:60240"/>
    </cofactor>
</comment>
<dbReference type="SFLD" id="SFLDF00009">
    <property type="entry name" value="o-succinylbenzoate_synthase"/>
    <property type="match status" value="1"/>
</dbReference>
<comment type="catalytic activity">
    <reaction evidence="7">
        <text>(1R,6R)-6-hydroxy-2-succinyl-cyclohexa-2,4-diene-1-carboxylate = 2-succinylbenzoate + H2O</text>
        <dbReference type="Rhea" id="RHEA:10196"/>
        <dbReference type="ChEBI" id="CHEBI:15377"/>
        <dbReference type="ChEBI" id="CHEBI:18325"/>
        <dbReference type="ChEBI" id="CHEBI:58689"/>
        <dbReference type="EC" id="4.2.1.113"/>
    </reaction>
</comment>
<dbReference type="InterPro" id="IPR013342">
    <property type="entry name" value="Mandelate_racemase_C"/>
</dbReference>
<comment type="pathway">
    <text evidence="7">Quinol/quinone metabolism; menaquinone biosynthesis.</text>
</comment>
<dbReference type="GO" id="GO:0000287">
    <property type="term" value="F:magnesium ion binding"/>
    <property type="evidence" value="ECO:0007669"/>
    <property type="project" value="UniProtKB-UniRule"/>
</dbReference>
<dbReference type="InterPro" id="IPR047585">
    <property type="entry name" value="MenC"/>
</dbReference>
<keyword evidence="5 7" id="KW-0456">Lyase</keyword>
<dbReference type="InterPro" id="IPR010197">
    <property type="entry name" value="OSBS/NAAAR"/>
</dbReference>
<dbReference type="PANTHER" id="PTHR48073:SF5">
    <property type="entry name" value="O-SUCCINYLBENZOATE SYNTHASE"/>
    <property type="match status" value="1"/>
</dbReference>
<dbReference type="Proteomes" id="UP000391919">
    <property type="component" value="Unassembled WGS sequence"/>
</dbReference>
<dbReference type="InterPro" id="IPR036849">
    <property type="entry name" value="Enolase-like_C_sf"/>
</dbReference>
<keyword evidence="2 7" id="KW-0474">Menaquinone biosynthesis</keyword>
<feature type="domain" description="Mandelate racemase/muconate lactonizing enzyme C-terminal" evidence="8">
    <location>
        <begin position="143"/>
        <end position="235"/>
    </location>
</feature>
<dbReference type="InterPro" id="IPR029017">
    <property type="entry name" value="Enolase-like_N"/>
</dbReference>
<evidence type="ECO:0000256" key="6">
    <source>
        <dbReference type="ARBA" id="ARBA00029491"/>
    </source>
</evidence>
<dbReference type="GO" id="GO:0043748">
    <property type="term" value="F:O-succinylbenzoate synthase activity"/>
    <property type="evidence" value="ECO:0007669"/>
    <property type="project" value="UniProtKB-EC"/>
</dbReference>
<feature type="binding site" evidence="7">
    <location>
        <position position="214"/>
    </location>
    <ligand>
        <name>Mg(2+)</name>
        <dbReference type="ChEBI" id="CHEBI:18420"/>
    </ligand>
</feature>
<comment type="similarity">
    <text evidence="7">Belongs to the mandelate racemase/muconate lactonizing enzyme family. MenC type 2 subfamily.</text>
</comment>
<dbReference type="SMART" id="SM00922">
    <property type="entry name" value="MR_MLE"/>
    <property type="match status" value="1"/>
</dbReference>
<evidence type="ECO:0000256" key="5">
    <source>
        <dbReference type="ARBA" id="ARBA00023239"/>
    </source>
</evidence>
<feature type="binding site" evidence="7">
    <location>
        <position position="239"/>
    </location>
    <ligand>
        <name>Mg(2+)</name>
        <dbReference type="ChEBI" id="CHEBI:18420"/>
    </ligand>
</feature>
<protein>
    <recommendedName>
        <fullName evidence="6 7">o-succinylbenzoate synthase</fullName>
        <shortName evidence="7">OSB synthase</shortName>
        <shortName evidence="7">OSBS</shortName>
        <ecNumber evidence="6 7">4.2.1.113</ecNumber>
    </recommendedName>
    <alternativeName>
        <fullName evidence="7">4-(2'-carboxyphenyl)-4-oxybutyric acid synthase</fullName>
    </alternativeName>
    <alternativeName>
        <fullName evidence="7">o-succinylbenzoic acid synthase</fullName>
    </alternativeName>
</protein>
<dbReference type="InterPro" id="IPR013341">
    <property type="entry name" value="Mandelate_racemase_N_dom"/>
</dbReference>
<evidence type="ECO:0000256" key="7">
    <source>
        <dbReference type="HAMAP-Rule" id="MF_01933"/>
    </source>
</evidence>
<reference evidence="9 10" key="1">
    <citation type="submission" date="2019-09" db="EMBL/GenBank/DDBJ databases">
        <title>Draft genome sequence of Bacillus sp. JC-7.</title>
        <authorList>
            <person name="Tanaka N."/>
            <person name="Shiwa Y."/>
            <person name="Fujita N."/>
            <person name="Tanasupawat S."/>
        </authorList>
    </citation>
    <scope>NUCLEOTIDE SEQUENCE [LARGE SCALE GENOMIC DNA]</scope>
    <source>
        <strain evidence="9 10">JC-7</strain>
    </source>
</reference>
<dbReference type="AlphaFoldDB" id="A0A5J4J300"/>
<proteinExistence type="inferred from homology"/>
<feature type="active site" description="Proton donor" evidence="7">
    <location>
        <position position="164"/>
    </location>
</feature>
<dbReference type="NCBIfam" id="TIGR01928">
    <property type="entry name" value="menC_lowGC_arch"/>
    <property type="match status" value="1"/>
</dbReference>
<dbReference type="GO" id="GO:0016854">
    <property type="term" value="F:racemase and epimerase activity"/>
    <property type="evidence" value="ECO:0007669"/>
    <property type="project" value="UniProtKB-ARBA"/>
</dbReference>
<gene>
    <name evidence="7 9" type="primary">menC</name>
    <name evidence="9" type="ORF">BpJC7_06490</name>
</gene>